<evidence type="ECO:0000313" key="8">
    <source>
        <dbReference type="Proteomes" id="UP000242869"/>
    </source>
</evidence>
<dbReference type="OrthoDB" id="385012at2"/>
<evidence type="ECO:0000256" key="5">
    <source>
        <dbReference type="ARBA" id="ARBA00023136"/>
    </source>
</evidence>
<name>A0A1I4WKG0_9NEIS</name>
<keyword evidence="4 6" id="KW-1133">Transmembrane helix</keyword>
<keyword evidence="5 6" id="KW-0472">Membrane</keyword>
<dbReference type="Pfam" id="PF03788">
    <property type="entry name" value="LrgA"/>
    <property type="match status" value="1"/>
</dbReference>
<evidence type="ECO:0000256" key="3">
    <source>
        <dbReference type="ARBA" id="ARBA00022692"/>
    </source>
</evidence>
<accession>A0A1I4WKG0</accession>
<dbReference type="AlphaFoldDB" id="A0A1I4WKG0"/>
<evidence type="ECO:0000256" key="6">
    <source>
        <dbReference type="SAM" id="Phobius"/>
    </source>
</evidence>
<evidence type="ECO:0000256" key="4">
    <source>
        <dbReference type="ARBA" id="ARBA00022989"/>
    </source>
</evidence>
<sequence length="116" mass="12003">MLQGFIVLMACWLAGEVLVNLLALSLPGSVAGMLILLAVALGRRGVGKPTAEVGGVLLSHLALLFVPAGVGLMEHGRLFAEEGLGMLAVLVLSTAVTMAVTAVTLKWLLARRKAES</sequence>
<dbReference type="PANTHER" id="PTHR33931:SF2">
    <property type="entry name" value="HOLIN-LIKE PROTEIN CIDA"/>
    <property type="match status" value="1"/>
</dbReference>
<evidence type="ECO:0000313" key="7">
    <source>
        <dbReference type="EMBL" id="SFN13469.1"/>
    </source>
</evidence>
<reference evidence="8" key="1">
    <citation type="submission" date="2016-10" db="EMBL/GenBank/DDBJ databases">
        <authorList>
            <person name="Varghese N."/>
            <person name="Submissions S."/>
        </authorList>
    </citation>
    <scope>NUCLEOTIDE SEQUENCE [LARGE SCALE GENOMIC DNA]</scope>
    <source>
        <strain evidence="8">DSM 6150</strain>
    </source>
</reference>
<dbReference type="STRING" id="83765.SAMN05660284_00635"/>
<dbReference type="EMBL" id="FOVE01000003">
    <property type="protein sequence ID" value="SFN13469.1"/>
    <property type="molecule type" value="Genomic_DNA"/>
</dbReference>
<comment type="subcellular location">
    <subcellularLocation>
        <location evidence="1">Cell membrane</location>
        <topology evidence="1">Multi-pass membrane protein</topology>
    </subcellularLocation>
</comment>
<keyword evidence="2" id="KW-1003">Cell membrane</keyword>
<evidence type="ECO:0000256" key="1">
    <source>
        <dbReference type="ARBA" id="ARBA00004651"/>
    </source>
</evidence>
<keyword evidence="3 6" id="KW-0812">Transmembrane</keyword>
<dbReference type="RefSeq" id="WP_091191265.1">
    <property type="nucleotide sequence ID" value="NZ_FOVE01000003.1"/>
</dbReference>
<gene>
    <name evidence="7" type="ORF">SAMN05660284_00635</name>
</gene>
<feature type="transmembrane region" description="Helical" evidence="6">
    <location>
        <begin position="84"/>
        <end position="109"/>
    </location>
</feature>
<proteinExistence type="predicted"/>
<evidence type="ECO:0000256" key="2">
    <source>
        <dbReference type="ARBA" id="ARBA00022475"/>
    </source>
</evidence>
<feature type="transmembrane region" description="Helical" evidence="6">
    <location>
        <begin position="53"/>
        <end position="72"/>
    </location>
</feature>
<feature type="transmembrane region" description="Helical" evidence="6">
    <location>
        <begin position="17"/>
        <end position="41"/>
    </location>
</feature>
<dbReference type="GO" id="GO:0005886">
    <property type="term" value="C:plasma membrane"/>
    <property type="evidence" value="ECO:0007669"/>
    <property type="project" value="UniProtKB-SubCell"/>
</dbReference>
<protein>
    <submittedName>
        <fullName evidence="7">Holin-like protein</fullName>
    </submittedName>
</protein>
<dbReference type="Proteomes" id="UP000242869">
    <property type="component" value="Unassembled WGS sequence"/>
</dbReference>
<keyword evidence="8" id="KW-1185">Reference proteome</keyword>
<organism evidence="7 8">
    <name type="scientific">Formivibrio citricus</name>
    <dbReference type="NCBI Taxonomy" id="83765"/>
    <lineage>
        <taxon>Bacteria</taxon>
        <taxon>Pseudomonadati</taxon>
        <taxon>Pseudomonadota</taxon>
        <taxon>Betaproteobacteria</taxon>
        <taxon>Neisseriales</taxon>
        <taxon>Chitinibacteraceae</taxon>
        <taxon>Formivibrio</taxon>
    </lineage>
</organism>
<dbReference type="PANTHER" id="PTHR33931">
    <property type="entry name" value="HOLIN-LIKE PROTEIN CIDA-RELATED"/>
    <property type="match status" value="1"/>
</dbReference>
<dbReference type="InterPro" id="IPR005538">
    <property type="entry name" value="LrgA/CidA"/>
</dbReference>